<dbReference type="Gene3D" id="1.10.340.30">
    <property type="entry name" value="Hypothetical protein, domain 2"/>
    <property type="match status" value="1"/>
</dbReference>
<dbReference type="Proteomes" id="UP000242592">
    <property type="component" value="Unassembled WGS sequence"/>
</dbReference>
<keyword evidence="7" id="KW-1185">Reference proteome</keyword>
<evidence type="ECO:0000256" key="4">
    <source>
        <dbReference type="ARBA" id="ARBA00023014"/>
    </source>
</evidence>
<gene>
    <name evidence="6" type="ORF">SAMN02745199_1127</name>
</gene>
<dbReference type="Pfam" id="PF00730">
    <property type="entry name" value="HhH-GPD"/>
    <property type="match status" value="1"/>
</dbReference>
<dbReference type="AlphaFoldDB" id="A0A1M5T255"/>
<dbReference type="SMART" id="SM00478">
    <property type="entry name" value="ENDO3c"/>
    <property type="match status" value="1"/>
</dbReference>
<evidence type="ECO:0000256" key="3">
    <source>
        <dbReference type="ARBA" id="ARBA00023004"/>
    </source>
</evidence>
<evidence type="ECO:0000313" key="6">
    <source>
        <dbReference type="EMBL" id="SHH44807.1"/>
    </source>
</evidence>
<dbReference type="GO" id="GO:0051539">
    <property type="term" value="F:4 iron, 4 sulfur cluster binding"/>
    <property type="evidence" value="ECO:0007669"/>
    <property type="project" value="UniProtKB-KW"/>
</dbReference>
<accession>A0A1M5T255</accession>
<dbReference type="EMBL" id="FQXN01000004">
    <property type="protein sequence ID" value="SHH44807.1"/>
    <property type="molecule type" value="Genomic_DNA"/>
</dbReference>
<dbReference type="PIRSF" id="PIRSF001435">
    <property type="entry name" value="Nth"/>
    <property type="match status" value="1"/>
</dbReference>
<dbReference type="PANTHER" id="PTHR10359:SF19">
    <property type="entry name" value="DNA REPAIR GLYCOSYLASE MJ1434-RELATED"/>
    <property type="match status" value="1"/>
</dbReference>
<dbReference type="SUPFAM" id="SSF48150">
    <property type="entry name" value="DNA-glycosylase"/>
    <property type="match status" value="1"/>
</dbReference>
<keyword evidence="2" id="KW-0479">Metal-binding</keyword>
<feature type="domain" description="HhH-GPD" evidence="5">
    <location>
        <begin position="35"/>
        <end position="194"/>
    </location>
</feature>
<dbReference type="GO" id="GO:0006284">
    <property type="term" value="P:base-excision repair"/>
    <property type="evidence" value="ECO:0007669"/>
    <property type="project" value="InterPro"/>
</dbReference>
<protein>
    <submittedName>
        <fullName evidence="6">DNA-3-methyladenine glycosylase III</fullName>
    </submittedName>
</protein>
<evidence type="ECO:0000256" key="2">
    <source>
        <dbReference type="ARBA" id="ARBA00022723"/>
    </source>
</evidence>
<dbReference type="CDD" id="cd00056">
    <property type="entry name" value="ENDO3c"/>
    <property type="match status" value="1"/>
</dbReference>
<evidence type="ECO:0000256" key="1">
    <source>
        <dbReference type="ARBA" id="ARBA00022485"/>
    </source>
</evidence>
<dbReference type="InterPro" id="IPR011257">
    <property type="entry name" value="DNA_glycosylase"/>
</dbReference>
<dbReference type="Gene3D" id="1.10.1670.10">
    <property type="entry name" value="Helix-hairpin-Helix base-excision DNA repair enzymes (C-terminal)"/>
    <property type="match status" value="1"/>
</dbReference>
<name>A0A1M5T255_9BACT</name>
<dbReference type="GO" id="GO:0003824">
    <property type="term" value="F:catalytic activity"/>
    <property type="evidence" value="ECO:0007669"/>
    <property type="project" value="InterPro"/>
</dbReference>
<dbReference type="InterPro" id="IPR023170">
    <property type="entry name" value="HhH_base_excis_C"/>
</dbReference>
<dbReference type="InterPro" id="IPR003265">
    <property type="entry name" value="HhH-GPD_domain"/>
</dbReference>
<dbReference type="GO" id="GO:0046872">
    <property type="term" value="F:metal ion binding"/>
    <property type="evidence" value="ECO:0007669"/>
    <property type="project" value="UniProtKB-KW"/>
</dbReference>
<keyword evidence="1" id="KW-0004">4Fe-4S</keyword>
<organism evidence="6 7">
    <name type="scientific">Thermosipho atlanticus DSM 15807</name>
    <dbReference type="NCBI Taxonomy" id="1123380"/>
    <lineage>
        <taxon>Bacteria</taxon>
        <taxon>Thermotogati</taxon>
        <taxon>Thermotogota</taxon>
        <taxon>Thermotogae</taxon>
        <taxon>Thermotogales</taxon>
        <taxon>Fervidobacteriaceae</taxon>
        <taxon>Thermosipho</taxon>
    </lineage>
</organism>
<dbReference type="STRING" id="1123380.SAMN02745199_1127"/>
<keyword evidence="3" id="KW-0408">Iron</keyword>
<reference evidence="7" key="1">
    <citation type="submission" date="2016-11" db="EMBL/GenBank/DDBJ databases">
        <authorList>
            <person name="Varghese N."/>
            <person name="Submissions S."/>
        </authorList>
    </citation>
    <scope>NUCLEOTIDE SEQUENCE [LARGE SCALE GENOMIC DNA]</scope>
    <source>
        <strain evidence="7">DSM 15807</strain>
    </source>
</reference>
<dbReference type="PANTHER" id="PTHR10359">
    <property type="entry name" value="A/G-SPECIFIC ADENINE GLYCOSYLASE/ENDONUCLEASE III"/>
    <property type="match status" value="1"/>
</dbReference>
<evidence type="ECO:0000313" key="7">
    <source>
        <dbReference type="Proteomes" id="UP000242592"/>
    </source>
</evidence>
<keyword evidence="4" id="KW-0411">Iron-sulfur</keyword>
<proteinExistence type="predicted"/>
<evidence type="ECO:0000259" key="5">
    <source>
        <dbReference type="SMART" id="SM00478"/>
    </source>
</evidence>
<sequence length="216" mass="25437">MKRIENLYNELIKIYGDVGKWWPGTPEEIFVTAILTQNTNWKNVEKALKNIYKLTNPHDILKDLHKLSKEEIAKLIKPAGFFNIKADRLKNLLNFLAHYNFEVEKLKKYETYDLRKELLNIKGIGKETADSILLYALNKPILVVDTYTKRILERMYGIKENDYEKVQSIFHESYPRKTKLFQQLHGLIVEHAKAVCRKKPLCNQCKLSQKCFFKSS</sequence>